<protein>
    <submittedName>
        <fullName evidence="1">LysR family transcriptional regulator</fullName>
    </submittedName>
</protein>
<organism evidence="1 2">
    <name type="scientific">Pseudomonas syringae pv. spinaceae</name>
    <dbReference type="NCBI Taxonomy" id="264459"/>
    <lineage>
        <taxon>Bacteria</taxon>
        <taxon>Pseudomonadati</taxon>
        <taxon>Pseudomonadota</taxon>
        <taxon>Gammaproteobacteria</taxon>
        <taxon>Pseudomonadales</taxon>
        <taxon>Pseudomonadaceae</taxon>
        <taxon>Pseudomonas</taxon>
        <taxon>Pseudomonas syringae</taxon>
    </lineage>
</organism>
<proteinExistence type="predicted"/>
<reference evidence="1 2" key="1">
    <citation type="submission" date="2015-09" db="EMBL/GenBank/DDBJ databases">
        <title>Genome announcement of multiple Pseudomonas syringae strains.</title>
        <authorList>
            <person name="Thakur S."/>
            <person name="Wang P.W."/>
            <person name="Gong Y."/>
            <person name="Weir B.S."/>
            <person name="Guttman D.S."/>
        </authorList>
    </citation>
    <scope>NUCLEOTIDE SEQUENCE [LARGE SCALE GENOMIC DNA]</scope>
    <source>
        <strain evidence="1 2">ICMP16929</strain>
    </source>
</reference>
<evidence type="ECO:0000313" key="1">
    <source>
        <dbReference type="EMBL" id="KPY98631.1"/>
    </source>
</evidence>
<dbReference type="EMBL" id="LJRI01000508">
    <property type="protein sequence ID" value="KPY98631.1"/>
    <property type="molecule type" value="Genomic_DNA"/>
</dbReference>
<accession>A0A0Q0BVF3</accession>
<dbReference type="Proteomes" id="UP000050384">
    <property type="component" value="Unassembled WGS sequence"/>
</dbReference>
<dbReference type="AlphaFoldDB" id="A0A0Q0BVF3"/>
<gene>
    <name evidence="1" type="ORF">ALO94_200429</name>
</gene>
<sequence length="81" mass="8691">MFFQVVGVQFHQPRQQKVALKVLGLAQLTAPGLHLGNQAITHHDGAGKHLLSGHHTGITENLFVQHCSNSLAVRSTGVMSS</sequence>
<evidence type="ECO:0000313" key="2">
    <source>
        <dbReference type="Proteomes" id="UP000050384"/>
    </source>
</evidence>
<comment type="caution">
    <text evidence="1">The sequence shown here is derived from an EMBL/GenBank/DDBJ whole genome shotgun (WGS) entry which is preliminary data.</text>
</comment>
<name>A0A0Q0BVF3_PSESX</name>